<evidence type="ECO:0000256" key="1">
    <source>
        <dbReference type="ARBA" id="ARBA00022908"/>
    </source>
</evidence>
<dbReference type="Proteomes" id="UP000540787">
    <property type="component" value="Unassembled WGS sequence"/>
</dbReference>
<accession>A0A7W9WYG7</accession>
<dbReference type="PANTHER" id="PTHR30349">
    <property type="entry name" value="PHAGE INTEGRASE-RELATED"/>
    <property type="match status" value="1"/>
</dbReference>
<dbReference type="Pfam" id="PF00589">
    <property type="entry name" value="Phage_integrase"/>
    <property type="match status" value="1"/>
</dbReference>
<gene>
    <name evidence="4" type="ORF">HD842_001266</name>
</gene>
<dbReference type="GO" id="GO:0015074">
    <property type="term" value="P:DNA integration"/>
    <property type="evidence" value="ECO:0007669"/>
    <property type="project" value="UniProtKB-KW"/>
</dbReference>
<evidence type="ECO:0000259" key="3">
    <source>
        <dbReference type="PROSITE" id="PS51898"/>
    </source>
</evidence>
<sequence>MSTPTSWDRDPIKAFREFVATTAFAETGRRLPADGTLRIPSAASAKIYNFMFANVAGWMIEQGLTFSTVTHADLARFIGRTTKGKLILNSKIAYRYLRLLERCYEHLDVNPNPAQLAILHIDRAHMTRDDAGRTLSDEQLVRFFAALPAEAPQRRTSTPFEGWKRRRDRAMQVVMALAGLRVSEAIGLLMSEIGRQQALDGSIVLTITPDEKHDTSHEHTITLPRDGADELLPWLAERETLAIPGQFVFPANAAGARMTRKTVYVQMRATFERAGMDLARSGGRTLRNTFAKQQLDNGASPDDLKDVLGLALERSAADYKLTRVKPDPGANTDDKG</sequence>
<organism evidence="4 5">
    <name type="scientific">Massilia aurea</name>
    <dbReference type="NCBI Taxonomy" id="373040"/>
    <lineage>
        <taxon>Bacteria</taxon>
        <taxon>Pseudomonadati</taxon>
        <taxon>Pseudomonadota</taxon>
        <taxon>Betaproteobacteria</taxon>
        <taxon>Burkholderiales</taxon>
        <taxon>Oxalobacteraceae</taxon>
        <taxon>Telluria group</taxon>
        <taxon>Massilia</taxon>
    </lineage>
</organism>
<dbReference type="RefSeq" id="WP_183552385.1">
    <property type="nucleotide sequence ID" value="NZ_JACHBX010000001.1"/>
</dbReference>
<dbReference type="CDD" id="cd00397">
    <property type="entry name" value="DNA_BRE_C"/>
    <property type="match status" value="1"/>
</dbReference>
<dbReference type="InterPro" id="IPR050090">
    <property type="entry name" value="Tyrosine_recombinase_XerCD"/>
</dbReference>
<protein>
    <submittedName>
        <fullName evidence="4">Site-specific recombinase XerD</fullName>
    </submittedName>
</protein>
<dbReference type="Gene3D" id="1.10.443.10">
    <property type="entry name" value="Intergrase catalytic core"/>
    <property type="match status" value="1"/>
</dbReference>
<keyword evidence="1" id="KW-0229">DNA integration</keyword>
<dbReference type="EMBL" id="JACHBX010000001">
    <property type="protein sequence ID" value="MBB6133155.1"/>
    <property type="molecule type" value="Genomic_DNA"/>
</dbReference>
<dbReference type="AlphaFoldDB" id="A0A7W9WYG7"/>
<comment type="caution">
    <text evidence="4">The sequence shown here is derived from an EMBL/GenBank/DDBJ whole genome shotgun (WGS) entry which is preliminary data.</text>
</comment>
<evidence type="ECO:0000256" key="2">
    <source>
        <dbReference type="ARBA" id="ARBA00023172"/>
    </source>
</evidence>
<evidence type="ECO:0000313" key="5">
    <source>
        <dbReference type="Proteomes" id="UP000540787"/>
    </source>
</evidence>
<dbReference type="GO" id="GO:0006310">
    <property type="term" value="P:DNA recombination"/>
    <property type="evidence" value="ECO:0007669"/>
    <property type="project" value="UniProtKB-KW"/>
</dbReference>
<dbReference type="InterPro" id="IPR011010">
    <property type="entry name" value="DNA_brk_join_enz"/>
</dbReference>
<evidence type="ECO:0000313" key="4">
    <source>
        <dbReference type="EMBL" id="MBB6133155.1"/>
    </source>
</evidence>
<feature type="domain" description="Tyr recombinase" evidence="3">
    <location>
        <begin position="130"/>
        <end position="334"/>
    </location>
</feature>
<dbReference type="GO" id="GO:0003677">
    <property type="term" value="F:DNA binding"/>
    <property type="evidence" value="ECO:0007669"/>
    <property type="project" value="InterPro"/>
</dbReference>
<dbReference type="InterPro" id="IPR013762">
    <property type="entry name" value="Integrase-like_cat_sf"/>
</dbReference>
<reference evidence="4 5" key="1">
    <citation type="submission" date="2020-08" db="EMBL/GenBank/DDBJ databases">
        <title>The Agave Microbiome: Exploring the role of microbial communities in plant adaptations to desert environments.</title>
        <authorList>
            <person name="Partida-Martinez L.P."/>
        </authorList>
    </citation>
    <scope>NUCLEOTIDE SEQUENCE [LARGE SCALE GENOMIC DNA]</scope>
    <source>
        <strain evidence="4 5">AT3.2</strain>
    </source>
</reference>
<dbReference type="SUPFAM" id="SSF56349">
    <property type="entry name" value="DNA breaking-rejoining enzymes"/>
    <property type="match status" value="1"/>
</dbReference>
<keyword evidence="2" id="KW-0233">DNA recombination</keyword>
<dbReference type="PROSITE" id="PS51898">
    <property type="entry name" value="TYR_RECOMBINASE"/>
    <property type="match status" value="1"/>
</dbReference>
<name>A0A7W9WYG7_9BURK</name>
<dbReference type="PANTHER" id="PTHR30349:SF64">
    <property type="entry name" value="PROPHAGE INTEGRASE INTD-RELATED"/>
    <property type="match status" value="1"/>
</dbReference>
<dbReference type="InterPro" id="IPR002104">
    <property type="entry name" value="Integrase_catalytic"/>
</dbReference>
<proteinExistence type="predicted"/>
<keyword evidence="5" id="KW-1185">Reference proteome</keyword>